<sequence length="403" mass="46512">MRINYVLLALLGGIVFPNLALALNYNQALEQGLKNSPFAAEVRKIRLENYGAQIDETKLSNPEIEYEYNIDGKEHEVTLSQPFRLSDITLKQLSYRSILKELNCTEAKLDLLRIYHQVSRSYYDLYVLQEQKKYKQEHLKFLNKVSQTVHRSINHNNLSTAEIYAFDADILSTQTELDVLKEDLNNGQIAFARFLNISDKKMTLKQPPQITVPVSLKKILQKTDEYPSQHRMLELQRKQAGEKLEILAQDRYAPIISPKVVYGYNRQERKDDLKVGLSLSIPLWNRQDGAYSALKAKKKSATIQLESQDKVSFNKIISNAYKKLSVQAAAVNKYAKVILPDYRKSVNKMETSFANGRFTVFDVWQIREKYLNAQEQYLNALKNALEAKIELEILIGTRLEDIQ</sequence>
<comment type="subcellular location">
    <subcellularLocation>
        <location evidence="1">Cell outer membrane</location>
    </subcellularLocation>
</comment>
<organism evidence="8">
    <name type="scientific">uncultured Alphaproteobacteria bacterium</name>
    <dbReference type="NCBI Taxonomy" id="91750"/>
    <lineage>
        <taxon>Bacteria</taxon>
        <taxon>Pseudomonadati</taxon>
        <taxon>Pseudomonadota</taxon>
        <taxon>Alphaproteobacteria</taxon>
        <taxon>environmental samples</taxon>
    </lineage>
</organism>
<accession>A0A6G8F254</accession>
<dbReference type="GO" id="GO:0015288">
    <property type="term" value="F:porin activity"/>
    <property type="evidence" value="ECO:0007669"/>
    <property type="project" value="TreeGrafter"/>
</dbReference>
<evidence type="ECO:0000256" key="6">
    <source>
        <dbReference type="ARBA" id="ARBA00023136"/>
    </source>
</evidence>
<evidence type="ECO:0000256" key="2">
    <source>
        <dbReference type="ARBA" id="ARBA00007613"/>
    </source>
</evidence>
<keyword evidence="6" id="KW-0472">Membrane</keyword>
<reference evidence="8" key="1">
    <citation type="journal article" date="2020" name="J. ISSAAS">
        <title>Lactobacilli and other gastrointestinal microbiota of Peromyscus leucopus, reservoir host for agents of Lyme disease and other zoonoses in North America.</title>
        <authorList>
            <person name="Milovic A."/>
            <person name="Bassam K."/>
            <person name="Shao H."/>
            <person name="Chatzistamou I."/>
            <person name="Tufts D.M."/>
            <person name="Diuk-Wasser M."/>
            <person name="Barbour A.G."/>
        </authorList>
    </citation>
    <scope>NUCLEOTIDE SEQUENCE</scope>
    <source>
        <strain evidence="8">LL90</strain>
    </source>
</reference>
<dbReference type="GO" id="GO:1990281">
    <property type="term" value="C:efflux pump complex"/>
    <property type="evidence" value="ECO:0007669"/>
    <property type="project" value="TreeGrafter"/>
</dbReference>
<dbReference type="PANTHER" id="PTHR30026:SF20">
    <property type="entry name" value="OUTER MEMBRANE PROTEIN TOLC"/>
    <property type="match status" value="1"/>
</dbReference>
<proteinExistence type="inferred from homology"/>
<evidence type="ECO:0008006" key="9">
    <source>
        <dbReference type="Google" id="ProtNLM"/>
    </source>
</evidence>
<comment type="similarity">
    <text evidence="2">Belongs to the outer membrane factor (OMF) (TC 1.B.17) family.</text>
</comment>
<gene>
    <name evidence="8" type="ORF">PlAlph_0910</name>
</gene>
<dbReference type="InterPro" id="IPR051906">
    <property type="entry name" value="TolC-like"/>
</dbReference>
<dbReference type="Pfam" id="PF02321">
    <property type="entry name" value="OEP"/>
    <property type="match status" value="1"/>
</dbReference>
<keyword evidence="3" id="KW-0813">Transport</keyword>
<dbReference type="Gene3D" id="1.20.1600.10">
    <property type="entry name" value="Outer membrane efflux proteins (OEP)"/>
    <property type="match status" value="1"/>
</dbReference>
<keyword evidence="7" id="KW-0998">Cell outer membrane</keyword>
<dbReference type="InterPro" id="IPR003423">
    <property type="entry name" value="OMP_efflux"/>
</dbReference>
<keyword evidence="5" id="KW-0812">Transmembrane</keyword>
<keyword evidence="4" id="KW-1134">Transmembrane beta strand</keyword>
<dbReference type="EMBL" id="MN990728">
    <property type="protein sequence ID" value="QIM10337.1"/>
    <property type="molecule type" value="Genomic_DNA"/>
</dbReference>
<evidence type="ECO:0000256" key="3">
    <source>
        <dbReference type="ARBA" id="ARBA00022448"/>
    </source>
</evidence>
<evidence type="ECO:0000256" key="1">
    <source>
        <dbReference type="ARBA" id="ARBA00004442"/>
    </source>
</evidence>
<dbReference type="GO" id="GO:0009279">
    <property type="term" value="C:cell outer membrane"/>
    <property type="evidence" value="ECO:0007669"/>
    <property type="project" value="UniProtKB-SubCell"/>
</dbReference>
<evidence type="ECO:0000256" key="5">
    <source>
        <dbReference type="ARBA" id="ARBA00022692"/>
    </source>
</evidence>
<evidence type="ECO:0000313" key="8">
    <source>
        <dbReference type="EMBL" id="QIM10337.1"/>
    </source>
</evidence>
<name>A0A6G8F254_9PROT</name>
<dbReference type="SUPFAM" id="SSF56954">
    <property type="entry name" value="Outer membrane efflux proteins (OEP)"/>
    <property type="match status" value="1"/>
</dbReference>
<dbReference type="AlphaFoldDB" id="A0A6G8F254"/>
<protein>
    <recommendedName>
        <fullName evidence="9">Transporter</fullName>
    </recommendedName>
</protein>
<evidence type="ECO:0000256" key="7">
    <source>
        <dbReference type="ARBA" id="ARBA00023237"/>
    </source>
</evidence>
<dbReference type="PANTHER" id="PTHR30026">
    <property type="entry name" value="OUTER MEMBRANE PROTEIN TOLC"/>
    <property type="match status" value="1"/>
</dbReference>
<dbReference type="GO" id="GO:0015562">
    <property type="term" value="F:efflux transmembrane transporter activity"/>
    <property type="evidence" value="ECO:0007669"/>
    <property type="project" value="InterPro"/>
</dbReference>
<evidence type="ECO:0000256" key="4">
    <source>
        <dbReference type="ARBA" id="ARBA00022452"/>
    </source>
</evidence>